<dbReference type="FunFam" id="3.40.50.300:FF:002884">
    <property type="entry name" value="ATP-dependent DNA helicase"/>
    <property type="match status" value="1"/>
</dbReference>
<dbReference type="CDD" id="cd18809">
    <property type="entry name" value="SF1_C_RecD"/>
    <property type="match status" value="1"/>
</dbReference>
<dbReference type="PANTHER" id="PTHR10492">
    <property type="match status" value="1"/>
</dbReference>
<feature type="compositionally biased region" description="Basic residues" evidence="1">
    <location>
        <begin position="264"/>
        <end position="279"/>
    </location>
</feature>
<evidence type="ECO:0000256" key="1">
    <source>
        <dbReference type="SAM" id="MobiDB-lite"/>
    </source>
</evidence>
<organism evidence="3 4">
    <name type="scientific">Paspalum notatum var. saurae</name>
    <dbReference type="NCBI Taxonomy" id="547442"/>
    <lineage>
        <taxon>Eukaryota</taxon>
        <taxon>Viridiplantae</taxon>
        <taxon>Streptophyta</taxon>
        <taxon>Embryophyta</taxon>
        <taxon>Tracheophyta</taxon>
        <taxon>Spermatophyta</taxon>
        <taxon>Magnoliopsida</taxon>
        <taxon>Liliopsida</taxon>
        <taxon>Poales</taxon>
        <taxon>Poaceae</taxon>
        <taxon>PACMAD clade</taxon>
        <taxon>Panicoideae</taxon>
        <taxon>Andropogonodae</taxon>
        <taxon>Paspaleae</taxon>
        <taxon>Paspalinae</taxon>
        <taxon>Paspalum</taxon>
    </lineage>
</organism>
<evidence type="ECO:0000313" key="3">
    <source>
        <dbReference type="EMBL" id="WVZ64733.1"/>
    </source>
</evidence>
<dbReference type="AlphaFoldDB" id="A0AAQ3T0U2"/>
<name>A0AAQ3T0U2_PASNO</name>
<dbReference type="Proteomes" id="UP001341281">
    <property type="component" value="Chromosome 03"/>
</dbReference>
<gene>
    <name evidence="3" type="ORF">U9M48_014210</name>
</gene>
<evidence type="ECO:0000313" key="4">
    <source>
        <dbReference type="Proteomes" id="UP001341281"/>
    </source>
</evidence>
<feature type="region of interest" description="Disordered" evidence="1">
    <location>
        <begin position="257"/>
        <end position="281"/>
    </location>
</feature>
<reference evidence="3 4" key="1">
    <citation type="submission" date="2024-02" db="EMBL/GenBank/DDBJ databases">
        <title>High-quality chromosome-scale genome assembly of Pensacola bahiagrass (Paspalum notatum Flugge var. saurae).</title>
        <authorList>
            <person name="Vega J.M."/>
            <person name="Podio M."/>
            <person name="Orjuela J."/>
            <person name="Siena L.A."/>
            <person name="Pessino S.C."/>
            <person name="Combes M.C."/>
            <person name="Mariac C."/>
            <person name="Albertini E."/>
            <person name="Pupilli F."/>
            <person name="Ortiz J.P.A."/>
            <person name="Leblanc O."/>
        </authorList>
    </citation>
    <scope>NUCLEOTIDE SEQUENCE [LARGE SCALE GENOMIC DNA]</scope>
    <source>
        <strain evidence="3">R1</strain>
        <tissue evidence="3">Leaf</tissue>
    </source>
</reference>
<dbReference type="SUPFAM" id="SSF52540">
    <property type="entry name" value="P-loop containing nucleoside triphosphate hydrolases"/>
    <property type="match status" value="1"/>
</dbReference>
<dbReference type="InterPro" id="IPR027417">
    <property type="entry name" value="P-loop_NTPase"/>
</dbReference>
<accession>A0AAQ3T0U2</accession>
<protein>
    <recommendedName>
        <fullName evidence="2">DNA helicase Pif1-like 2B domain-containing protein</fullName>
    </recommendedName>
</protein>
<dbReference type="InterPro" id="IPR049163">
    <property type="entry name" value="Pif1-like_2B_dom"/>
</dbReference>
<dbReference type="PANTHER" id="PTHR10492:SF92">
    <property type="entry name" value="ATP-DEPENDENT DNA HELICASE"/>
    <property type="match status" value="1"/>
</dbReference>
<sequence length="296" mass="33824">MRAQSDPWFAEYLLRVGNGTEESDGDGCIHLPDEICVPYTGEDTDLHRLIENVFPMLDDNMTDPDYITSRAILSTRNDCVDRINMRMIHRFRGEEMVYHSFDRADDDPHNYYPPEFLNSLTPNGLPPHVLRLKINCPVILLRNIDPANGLCNGTRLIVRGFQKNAIDAEIVLGQHARKRVFLPRIPFCPSDDEMFPFRFKRKQFPIRLSFAMTINKAQGQTIPHAGVYLPEPVFSHGQLYVALSRATARSNIKVLAAPNGNDKKNKKSKKQDKAKKNHKQSGTYTKNIVYKEVLTL</sequence>
<evidence type="ECO:0000259" key="2">
    <source>
        <dbReference type="Pfam" id="PF21530"/>
    </source>
</evidence>
<proteinExistence type="predicted"/>
<feature type="domain" description="DNA helicase Pif1-like 2B" evidence="2">
    <location>
        <begin position="115"/>
        <end position="161"/>
    </location>
</feature>
<keyword evidence="4" id="KW-1185">Reference proteome</keyword>
<dbReference type="EMBL" id="CP144747">
    <property type="protein sequence ID" value="WVZ64733.1"/>
    <property type="molecule type" value="Genomic_DNA"/>
</dbReference>
<dbReference type="Gene3D" id="3.40.50.300">
    <property type="entry name" value="P-loop containing nucleotide triphosphate hydrolases"/>
    <property type="match status" value="1"/>
</dbReference>
<dbReference type="Pfam" id="PF21530">
    <property type="entry name" value="Pif1_2B_dom"/>
    <property type="match status" value="1"/>
</dbReference>